<dbReference type="PANTHER" id="PTHR42100:SF1">
    <property type="entry name" value="OXIDOREDUCTASE 178 KDA SUBUNIT, PUTATIVE (AFU_ORTHOLOGUE AFUA_8G04320)-RELATED"/>
    <property type="match status" value="1"/>
</dbReference>
<organism evidence="2 3">
    <name type="scientific">Podospora aff. communis PSN243</name>
    <dbReference type="NCBI Taxonomy" id="3040156"/>
    <lineage>
        <taxon>Eukaryota</taxon>
        <taxon>Fungi</taxon>
        <taxon>Dikarya</taxon>
        <taxon>Ascomycota</taxon>
        <taxon>Pezizomycotina</taxon>
        <taxon>Sordariomycetes</taxon>
        <taxon>Sordariomycetidae</taxon>
        <taxon>Sordariales</taxon>
        <taxon>Podosporaceae</taxon>
        <taxon>Podospora</taxon>
    </lineage>
</organism>
<dbReference type="InterPro" id="IPR001214">
    <property type="entry name" value="SET_dom"/>
</dbReference>
<proteinExistence type="predicted"/>
<reference evidence="2" key="2">
    <citation type="submission" date="2023-05" db="EMBL/GenBank/DDBJ databases">
        <authorList>
            <consortium name="Lawrence Berkeley National Laboratory"/>
            <person name="Steindorff A."/>
            <person name="Hensen N."/>
            <person name="Bonometti L."/>
            <person name="Westerberg I."/>
            <person name="Brannstrom I.O."/>
            <person name="Guillou S."/>
            <person name="Cros-Aarteil S."/>
            <person name="Calhoun S."/>
            <person name="Haridas S."/>
            <person name="Kuo A."/>
            <person name="Mondo S."/>
            <person name="Pangilinan J."/>
            <person name="Riley R."/>
            <person name="Labutti K."/>
            <person name="Andreopoulos B."/>
            <person name="Lipzen A."/>
            <person name="Chen C."/>
            <person name="Yanf M."/>
            <person name="Daum C."/>
            <person name="Ng V."/>
            <person name="Clum A."/>
            <person name="Ohm R."/>
            <person name="Martin F."/>
            <person name="Silar P."/>
            <person name="Natvig D."/>
            <person name="Lalanne C."/>
            <person name="Gautier V."/>
            <person name="Ament-Velasquez S.L."/>
            <person name="Kruys A."/>
            <person name="Hutchinson M.I."/>
            <person name="Powell A.J."/>
            <person name="Barry K."/>
            <person name="Miller A.N."/>
            <person name="Grigoriev I.V."/>
            <person name="Debuchy R."/>
            <person name="Gladieux P."/>
            <person name="Thoren M.H."/>
            <person name="Johannesson H."/>
        </authorList>
    </citation>
    <scope>NUCLEOTIDE SEQUENCE</scope>
    <source>
        <strain evidence="2">PSN243</strain>
    </source>
</reference>
<dbReference type="GO" id="GO:0005739">
    <property type="term" value="C:mitochondrion"/>
    <property type="evidence" value="ECO:0007669"/>
    <property type="project" value="InterPro"/>
</dbReference>
<dbReference type="EMBL" id="MU865928">
    <property type="protein sequence ID" value="KAK4451502.1"/>
    <property type="molecule type" value="Genomic_DNA"/>
</dbReference>
<evidence type="ECO:0000259" key="1">
    <source>
        <dbReference type="PROSITE" id="PS50280"/>
    </source>
</evidence>
<protein>
    <recommendedName>
        <fullName evidence="1">SET domain-containing protein</fullName>
    </recommendedName>
</protein>
<evidence type="ECO:0000313" key="2">
    <source>
        <dbReference type="EMBL" id="KAK4451502.1"/>
    </source>
</evidence>
<feature type="domain" description="SET" evidence="1">
    <location>
        <begin position="162"/>
        <end position="419"/>
    </location>
</feature>
<dbReference type="PROSITE" id="PS50280">
    <property type="entry name" value="SET"/>
    <property type="match status" value="1"/>
</dbReference>
<keyword evidence="3" id="KW-1185">Reference proteome</keyword>
<sequence length="443" mass="49383">MSALRQGAACVVRRTRTTGVRNTRSYASGSHGHHEHTVEESFGPGFYLAFAAIPVSVFVYQISRPAKDGELTTIGKWLEKAADLSKEWEQKNHNTTAAIEQAAQDRLLFQTVKKNPHIELTYPETFQHGSPYNVPAGHYVNLDKVIAHYQQQHLDEEARKAKKLASKADNAPKDESAVRIGFVSAAVGYGLFAARDFKKDEFIFHEAPIMSALFHEADSENMGLMRGQLAAYRDAMPEHFGQLRVAYPLLAACHGVQPASFDEADVILQGNTLGKFLIHGRYAGSTITREEYEAFTARIQAAEKPSDHSKRIACRNFFRHYAFDARKDSQGGLPGKSKPIATQPHNACIYLLGSLVNHCCTPKSQRRPKNTEEPQVPEGPNCSWRIGPQGLAKFVQKKHICVQARRDIEEGEQLTWDYGKHDLGFVCECSTCRHPTGSNCSLM</sequence>
<comment type="caution">
    <text evidence="2">The sequence shown here is derived from an EMBL/GenBank/DDBJ whole genome shotgun (WGS) entry which is preliminary data.</text>
</comment>
<dbReference type="Gene3D" id="2.170.270.10">
    <property type="entry name" value="SET domain"/>
    <property type="match status" value="1"/>
</dbReference>
<dbReference type="Pfam" id="PF00856">
    <property type="entry name" value="SET"/>
    <property type="match status" value="1"/>
</dbReference>
<dbReference type="SUPFAM" id="SSF82199">
    <property type="entry name" value="SET domain"/>
    <property type="match status" value="1"/>
</dbReference>
<dbReference type="SMART" id="SM00317">
    <property type="entry name" value="SET"/>
    <property type="match status" value="1"/>
</dbReference>
<reference evidence="2" key="1">
    <citation type="journal article" date="2023" name="Mol. Phylogenet. Evol.">
        <title>Genome-scale phylogeny and comparative genomics of the fungal order Sordariales.</title>
        <authorList>
            <person name="Hensen N."/>
            <person name="Bonometti L."/>
            <person name="Westerberg I."/>
            <person name="Brannstrom I.O."/>
            <person name="Guillou S."/>
            <person name="Cros-Aarteil S."/>
            <person name="Calhoun S."/>
            <person name="Haridas S."/>
            <person name="Kuo A."/>
            <person name="Mondo S."/>
            <person name="Pangilinan J."/>
            <person name="Riley R."/>
            <person name="LaButti K."/>
            <person name="Andreopoulos B."/>
            <person name="Lipzen A."/>
            <person name="Chen C."/>
            <person name="Yan M."/>
            <person name="Daum C."/>
            <person name="Ng V."/>
            <person name="Clum A."/>
            <person name="Steindorff A."/>
            <person name="Ohm R.A."/>
            <person name="Martin F."/>
            <person name="Silar P."/>
            <person name="Natvig D.O."/>
            <person name="Lalanne C."/>
            <person name="Gautier V."/>
            <person name="Ament-Velasquez S.L."/>
            <person name="Kruys A."/>
            <person name="Hutchinson M.I."/>
            <person name="Powell A.J."/>
            <person name="Barry K."/>
            <person name="Miller A.N."/>
            <person name="Grigoriev I.V."/>
            <person name="Debuchy R."/>
            <person name="Gladieux P."/>
            <person name="Hiltunen Thoren M."/>
            <person name="Johannesson H."/>
        </authorList>
    </citation>
    <scope>NUCLEOTIDE SEQUENCE</scope>
    <source>
        <strain evidence="2">PSN243</strain>
    </source>
</reference>
<accession>A0AAV9GTC2</accession>
<dbReference type="InterPro" id="IPR034444">
    <property type="entry name" value="Nuo17.8"/>
</dbReference>
<name>A0AAV9GTC2_9PEZI</name>
<dbReference type="AlphaFoldDB" id="A0AAV9GTC2"/>
<evidence type="ECO:0000313" key="3">
    <source>
        <dbReference type="Proteomes" id="UP001321760"/>
    </source>
</evidence>
<dbReference type="InterPro" id="IPR046341">
    <property type="entry name" value="SET_dom_sf"/>
</dbReference>
<dbReference type="PANTHER" id="PTHR42100">
    <property type="entry name" value="OXIDOREDUCTASE 178 KDA SUBUNIT, PUTATIVE (AFU_ORTHOLOGUE AFUA_8G04320)-RELATED"/>
    <property type="match status" value="1"/>
</dbReference>
<dbReference type="Proteomes" id="UP001321760">
    <property type="component" value="Unassembled WGS sequence"/>
</dbReference>
<gene>
    <name evidence="2" type="ORF">QBC34DRAFT_322672</name>
</gene>